<evidence type="ECO:0000256" key="4">
    <source>
        <dbReference type="ARBA" id="ARBA00023125"/>
    </source>
</evidence>
<feature type="domain" description="RNA polymerase sigma factor 70 region 4 type 2" evidence="6">
    <location>
        <begin position="96"/>
        <end position="147"/>
    </location>
</feature>
<dbReference type="AlphaFoldDB" id="A0A7X0JT41"/>
<sequence length="165" mass="19201">MIDESQLNRLYRYALSLCAESDVAYDLVHGAIGRFIEPPVPELQDPMPYLMRSVRNAFIDQQRHRQRYSHQAFEEEQVLQDFHLKVLESLVIDEHLLEQLLEMLSAEEGEILYLWAVEGYSTQEVADLLEMPKGSLLSKIHRLRKRLLASEWVRESAQGEGGRYA</sequence>
<dbReference type="GO" id="GO:0016987">
    <property type="term" value="F:sigma factor activity"/>
    <property type="evidence" value="ECO:0007669"/>
    <property type="project" value="UniProtKB-KW"/>
</dbReference>
<name>A0A7X0JT41_9GAMM</name>
<dbReference type="PANTHER" id="PTHR43133">
    <property type="entry name" value="RNA POLYMERASE ECF-TYPE SIGMA FACTO"/>
    <property type="match status" value="1"/>
</dbReference>
<proteinExistence type="inferred from homology"/>
<dbReference type="Proteomes" id="UP000528457">
    <property type="component" value="Unassembled WGS sequence"/>
</dbReference>
<dbReference type="Pfam" id="PF08281">
    <property type="entry name" value="Sigma70_r4_2"/>
    <property type="match status" value="1"/>
</dbReference>
<comment type="caution">
    <text evidence="7">The sequence shown here is derived from an EMBL/GenBank/DDBJ whole genome shotgun (WGS) entry which is preliminary data.</text>
</comment>
<evidence type="ECO:0000256" key="5">
    <source>
        <dbReference type="ARBA" id="ARBA00023163"/>
    </source>
</evidence>
<keyword evidence="8" id="KW-1185">Reference proteome</keyword>
<dbReference type="InterPro" id="IPR013325">
    <property type="entry name" value="RNA_pol_sigma_r2"/>
</dbReference>
<reference evidence="7 8" key="1">
    <citation type="submission" date="2020-08" db="EMBL/GenBank/DDBJ databases">
        <title>Genomic Encyclopedia of Type Strains, Phase IV (KMG-IV): sequencing the most valuable type-strain genomes for metagenomic binning, comparative biology and taxonomic classification.</title>
        <authorList>
            <person name="Goeker M."/>
        </authorList>
    </citation>
    <scope>NUCLEOTIDE SEQUENCE [LARGE SCALE GENOMIC DNA]</scope>
    <source>
        <strain evidence="7 8">DSM 22368</strain>
    </source>
</reference>
<dbReference type="InterPro" id="IPR013324">
    <property type="entry name" value="RNA_pol_sigma_r3/r4-like"/>
</dbReference>
<dbReference type="EMBL" id="JACHHT010000002">
    <property type="protein sequence ID" value="MBB6521647.1"/>
    <property type="molecule type" value="Genomic_DNA"/>
</dbReference>
<evidence type="ECO:0000313" key="8">
    <source>
        <dbReference type="Proteomes" id="UP000528457"/>
    </source>
</evidence>
<evidence type="ECO:0000313" key="7">
    <source>
        <dbReference type="EMBL" id="MBB6521647.1"/>
    </source>
</evidence>
<dbReference type="InParanoid" id="A0A7X0JT41"/>
<evidence type="ECO:0000256" key="2">
    <source>
        <dbReference type="ARBA" id="ARBA00023015"/>
    </source>
</evidence>
<dbReference type="SUPFAM" id="SSF88659">
    <property type="entry name" value="Sigma3 and sigma4 domains of RNA polymerase sigma factors"/>
    <property type="match status" value="1"/>
</dbReference>
<organism evidence="7 8">
    <name type="scientific">Pseudoteredinibacter isoporae</name>
    <dbReference type="NCBI Taxonomy" id="570281"/>
    <lineage>
        <taxon>Bacteria</taxon>
        <taxon>Pseudomonadati</taxon>
        <taxon>Pseudomonadota</taxon>
        <taxon>Gammaproteobacteria</taxon>
        <taxon>Cellvibrionales</taxon>
        <taxon>Cellvibrionaceae</taxon>
        <taxon>Pseudoteredinibacter</taxon>
    </lineage>
</organism>
<evidence type="ECO:0000259" key="6">
    <source>
        <dbReference type="Pfam" id="PF08281"/>
    </source>
</evidence>
<dbReference type="InterPro" id="IPR039425">
    <property type="entry name" value="RNA_pol_sigma-70-like"/>
</dbReference>
<evidence type="ECO:0000256" key="3">
    <source>
        <dbReference type="ARBA" id="ARBA00023082"/>
    </source>
</evidence>
<comment type="similarity">
    <text evidence="1">Belongs to the sigma-70 factor family. ECF subfamily.</text>
</comment>
<dbReference type="InterPro" id="IPR014284">
    <property type="entry name" value="RNA_pol_sigma-70_dom"/>
</dbReference>
<protein>
    <submittedName>
        <fullName evidence="7">RNA polymerase sigma-70 factor (ECF subfamily)</fullName>
    </submittedName>
</protein>
<dbReference type="NCBIfam" id="TIGR02937">
    <property type="entry name" value="sigma70-ECF"/>
    <property type="match status" value="1"/>
</dbReference>
<keyword evidence="5" id="KW-0804">Transcription</keyword>
<keyword evidence="4" id="KW-0238">DNA-binding</keyword>
<keyword evidence="2" id="KW-0805">Transcription regulation</keyword>
<evidence type="ECO:0000256" key="1">
    <source>
        <dbReference type="ARBA" id="ARBA00010641"/>
    </source>
</evidence>
<dbReference type="GO" id="GO:0003677">
    <property type="term" value="F:DNA binding"/>
    <property type="evidence" value="ECO:0007669"/>
    <property type="project" value="UniProtKB-KW"/>
</dbReference>
<dbReference type="PANTHER" id="PTHR43133:SF8">
    <property type="entry name" value="RNA POLYMERASE SIGMA FACTOR HI_1459-RELATED"/>
    <property type="match status" value="1"/>
</dbReference>
<dbReference type="RefSeq" id="WP_166844516.1">
    <property type="nucleotide sequence ID" value="NZ_JAAONY010000002.1"/>
</dbReference>
<dbReference type="GO" id="GO:0006352">
    <property type="term" value="P:DNA-templated transcription initiation"/>
    <property type="evidence" value="ECO:0007669"/>
    <property type="project" value="InterPro"/>
</dbReference>
<dbReference type="Gene3D" id="1.20.140.160">
    <property type="match status" value="1"/>
</dbReference>
<gene>
    <name evidence="7" type="ORF">HNR48_001932</name>
</gene>
<keyword evidence="3" id="KW-0731">Sigma factor</keyword>
<accession>A0A7X0JT41</accession>
<dbReference type="SUPFAM" id="SSF88946">
    <property type="entry name" value="Sigma2 domain of RNA polymerase sigma factors"/>
    <property type="match status" value="1"/>
</dbReference>
<dbReference type="InterPro" id="IPR013249">
    <property type="entry name" value="RNA_pol_sigma70_r4_t2"/>
</dbReference>